<dbReference type="EMBL" id="CCCS020000035">
    <property type="protein sequence ID" value="CDQ10620.1"/>
    <property type="molecule type" value="Genomic_DNA"/>
</dbReference>
<gene>
    <name evidence="3" type="ORF">AFERRI_10684</name>
    <name evidence="2" type="ORF">AFERRI_400401</name>
</gene>
<organism evidence="2">
    <name type="scientific">Acidithiobacillus ferrivorans</name>
    <dbReference type="NCBI Taxonomy" id="160808"/>
    <lineage>
        <taxon>Bacteria</taxon>
        <taxon>Pseudomonadati</taxon>
        <taxon>Pseudomonadota</taxon>
        <taxon>Acidithiobacillia</taxon>
        <taxon>Acidithiobacillales</taxon>
        <taxon>Acidithiobacillaceae</taxon>
        <taxon>Acidithiobacillus</taxon>
    </lineage>
</organism>
<keyword evidence="4" id="KW-1185">Reference proteome</keyword>
<feature type="chain" id="PRO_5001587942" description="DUF5666 domain-containing protein" evidence="1">
    <location>
        <begin position="20"/>
        <end position="199"/>
    </location>
</feature>
<keyword evidence="1" id="KW-0732">Signal</keyword>
<evidence type="ECO:0000313" key="2">
    <source>
        <dbReference type="EMBL" id="CDQ10620.1"/>
    </source>
</evidence>
<reference evidence="2" key="2">
    <citation type="submission" date="2014-07" db="EMBL/GenBank/DDBJ databases">
        <title>Initial genome analysis of the psychrotolerant acidophile Acidithiobacillus ferrivorans CF27: insights into iron and sulfur oxidation pathways and into biofilm formation.</title>
        <authorList>
            <person name="Talla E."/>
            <person name="Hedrich S."/>
            <person name="Mangenot S."/>
            <person name="Ji B."/>
            <person name="Johnson D.B."/>
            <person name="Barbe V."/>
            <person name="Bonnefoy V."/>
        </authorList>
    </citation>
    <scope>NUCLEOTIDE SEQUENCE [LARGE SCALE GENOMIC DNA]</scope>
    <source>
        <strain evidence="2">CF27</strain>
    </source>
</reference>
<feature type="signal peptide" evidence="1">
    <location>
        <begin position="1"/>
        <end position="19"/>
    </location>
</feature>
<dbReference type="RefSeq" id="WP_035193178.1">
    <property type="nucleotide sequence ID" value="NZ_CCCS020000035.1"/>
</dbReference>
<evidence type="ECO:0000313" key="4">
    <source>
        <dbReference type="Proteomes" id="UP000193925"/>
    </source>
</evidence>
<dbReference type="AlphaFoldDB" id="A0A060UQB1"/>
<proteinExistence type="predicted"/>
<evidence type="ECO:0000313" key="3">
    <source>
        <dbReference type="EMBL" id="SMH64650.1"/>
    </source>
</evidence>
<evidence type="ECO:0000256" key="1">
    <source>
        <dbReference type="SAM" id="SignalP"/>
    </source>
</evidence>
<accession>A0A060UQB1</accession>
<reference evidence="3 4" key="3">
    <citation type="submission" date="2017-03" db="EMBL/GenBank/DDBJ databases">
        <authorList>
            <person name="Regsiter A."/>
            <person name="William W."/>
        </authorList>
    </citation>
    <scope>NUCLEOTIDE SEQUENCE [LARGE SCALE GENOMIC DNA]</scope>
    <source>
        <strain evidence="3">PRJEB5721</strain>
    </source>
</reference>
<sequence>MNKLICVFALFLFPVMAMASTRIATHDSTAAKTVSAKQSAMYAKYTVSLHGKVVYSGKVNLASAKTPEHFTVTVTKAGKVVGGGFSGVMLPDTPMSNSDVTHISYVSGASSKDNSRTVKLHSATLTYGKMIILIARKHNVVQFVGDISKLISLNTHHAHGVTIQTPTVKEIQASQTVVLTPGQSTVIPMGDYQVKVARS</sequence>
<dbReference type="EMBL" id="LT841305">
    <property type="protein sequence ID" value="SMH64650.1"/>
    <property type="molecule type" value="Genomic_DNA"/>
</dbReference>
<evidence type="ECO:0008006" key="5">
    <source>
        <dbReference type="Google" id="ProtNLM"/>
    </source>
</evidence>
<name>A0A060UQB1_9PROT</name>
<reference evidence="2" key="1">
    <citation type="submission" date="2014-03" db="EMBL/GenBank/DDBJ databases">
        <authorList>
            <person name="Genoscope - CEA"/>
        </authorList>
    </citation>
    <scope>NUCLEOTIDE SEQUENCE [LARGE SCALE GENOMIC DNA]</scope>
    <source>
        <strain evidence="2">CF27</strain>
    </source>
</reference>
<dbReference type="Proteomes" id="UP000193925">
    <property type="component" value="Chromosome AFERRI"/>
</dbReference>
<protein>
    <recommendedName>
        <fullName evidence="5">DUF5666 domain-containing protein</fullName>
    </recommendedName>
</protein>